<evidence type="ECO:0000256" key="3">
    <source>
        <dbReference type="SAM" id="MobiDB-lite"/>
    </source>
</evidence>
<feature type="region of interest" description="Disordered" evidence="3">
    <location>
        <begin position="1"/>
        <end position="34"/>
    </location>
</feature>
<feature type="compositionally biased region" description="Low complexity" evidence="3">
    <location>
        <begin position="1"/>
        <end position="14"/>
    </location>
</feature>
<dbReference type="GeneTree" id="ENSGT00390000006707"/>
<dbReference type="PANTHER" id="PTHR21096:SF0">
    <property type="entry name" value="PROTEIN FAM136A"/>
    <property type="match status" value="1"/>
</dbReference>
<name>A0A6I8NPM6_ORNAN</name>
<dbReference type="OMA" id="EMEGCVV"/>
<dbReference type="Bgee" id="ENSOANG00000048476">
    <property type="expression patterns" value="Expressed in liver and 7 other cell types or tissues"/>
</dbReference>
<evidence type="ECO:0000313" key="4">
    <source>
        <dbReference type="Ensembl" id="ENSOANP00000042573.1"/>
    </source>
</evidence>
<evidence type="ECO:0000256" key="1">
    <source>
        <dbReference type="ARBA" id="ARBA00009952"/>
    </source>
</evidence>
<accession>A0A6I8NPM6</accession>
<evidence type="ECO:0000313" key="5">
    <source>
        <dbReference type="Proteomes" id="UP000002279"/>
    </source>
</evidence>
<dbReference type="GO" id="GO:0005737">
    <property type="term" value="C:cytoplasm"/>
    <property type="evidence" value="ECO:0000318"/>
    <property type="project" value="GO_Central"/>
</dbReference>
<organism evidence="4 5">
    <name type="scientific">Ornithorhynchus anatinus</name>
    <name type="common">Duckbill platypus</name>
    <dbReference type="NCBI Taxonomy" id="9258"/>
    <lineage>
        <taxon>Eukaryota</taxon>
        <taxon>Metazoa</taxon>
        <taxon>Chordata</taxon>
        <taxon>Craniata</taxon>
        <taxon>Vertebrata</taxon>
        <taxon>Euteleostomi</taxon>
        <taxon>Mammalia</taxon>
        <taxon>Monotremata</taxon>
        <taxon>Ornithorhynchidae</taxon>
        <taxon>Ornithorhynchus</taxon>
    </lineage>
</organism>
<evidence type="ECO:0000256" key="2">
    <source>
        <dbReference type="ARBA" id="ARBA00017657"/>
    </source>
</evidence>
<dbReference type="InterPro" id="IPR008560">
    <property type="entry name" value="DUF842_euk"/>
</dbReference>
<reference evidence="4" key="3">
    <citation type="submission" date="2025-09" db="UniProtKB">
        <authorList>
            <consortium name="Ensembl"/>
        </authorList>
    </citation>
    <scope>IDENTIFICATION</scope>
    <source>
        <strain evidence="4">Glennie</strain>
    </source>
</reference>
<dbReference type="PANTHER" id="PTHR21096">
    <property type="entry name" value="PROTEIN FAM136A"/>
    <property type="match status" value="1"/>
</dbReference>
<dbReference type="Proteomes" id="UP000002279">
    <property type="component" value="Chromosome 5"/>
</dbReference>
<dbReference type="FunCoup" id="A0A6I8NPM6">
    <property type="interactions" value="1340"/>
</dbReference>
<dbReference type="Ensembl" id="ENSOANT00000055504.1">
    <property type="protein sequence ID" value="ENSOANP00000042573.1"/>
    <property type="gene ID" value="ENSOANG00000048476.1"/>
</dbReference>
<dbReference type="InParanoid" id="A0A6I8NPM6"/>
<comment type="similarity">
    <text evidence="1">Belongs to the FAM136 family.</text>
</comment>
<proteinExistence type="inferred from homology"/>
<gene>
    <name evidence="4" type="primary">FAM136A</name>
</gene>
<sequence>MRGRRAAAAQSGGAHVSRSEGASPEAGMAEAEAQQVRVQEAVDAMVKGLERDNIRKMQGSMFRCSAGCCDDSQASMQQVHRCIERCHAPLAQAQALVTGELEKFQDRLARCTMHCNDKAKDSLDSGSKEPQVKQQLNSCITKCVDDHMHLIPTMTKKMKESLASLAK</sequence>
<dbReference type="Pfam" id="PF05811">
    <property type="entry name" value="DUF842"/>
    <property type="match status" value="1"/>
</dbReference>
<reference evidence="4 5" key="1">
    <citation type="journal article" date="2008" name="Nature">
        <title>Genome analysis of the platypus reveals unique signatures of evolution.</title>
        <authorList>
            <person name="Warren W.C."/>
            <person name="Hillier L.W."/>
            <person name="Marshall Graves J.A."/>
            <person name="Birney E."/>
            <person name="Ponting C.P."/>
            <person name="Grutzner F."/>
            <person name="Belov K."/>
            <person name="Miller W."/>
            <person name="Clarke L."/>
            <person name="Chinwalla A.T."/>
            <person name="Yang S.P."/>
            <person name="Heger A."/>
            <person name="Locke D.P."/>
            <person name="Miethke P."/>
            <person name="Waters P.D."/>
            <person name="Veyrunes F."/>
            <person name="Fulton L."/>
            <person name="Fulton B."/>
            <person name="Graves T."/>
            <person name="Wallis J."/>
            <person name="Puente X.S."/>
            <person name="Lopez-Otin C."/>
            <person name="Ordonez G.R."/>
            <person name="Eichler E.E."/>
            <person name="Chen L."/>
            <person name="Cheng Z."/>
            <person name="Deakin J.E."/>
            <person name="Alsop A."/>
            <person name="Thompson K."/>
            <person name="Kirby P."/>
            <person name="Papenfuss A.T."/>
            <person name="Wakefield M.J."/>
            <person name="Olender T."/>
            <person name="Lancet D."/>
            <person name="Huttley G.A."/>
            <person name="Smit A.F."/>
            <person name="Pask A."/>
            <person name="Temple-Smith P."/>
            <person name="Batzer M.A."/>
            <person name="Walker J.A."/>
            <person name="Konkel M.K."/>
            <person name="Harris R.S."/>
            <person name="Whittington C.M."/>
            <person name="Wong E.S."/>
            <person name="Gemmell N.J."/>
            <person name="Buschiazzo E."/>
            <person name="Vargas Jentzsch I.M."/>
            <person name="Merkel A."/>
            <person name="Schmitz J."/>
            <person name="Zemann A."/>
            <person name="Churakov G."/>
            <person name="Kriegs J.O."/>
            <person name="Brosius J."/>
            <person name="Murchison E.P."/>
            <person name="Sachidanandam R."/>
            <person name="Smith C."/>
            <person name="Hannon G.J."/>
            <person name="Tsend-Ayush E."/>
            <person name="McMillan D."/>
            <person name="Attenborough R."/>
            <person name="Rens W."/>
            <person name="Ferguson-Smith M."/>
            <person name="Lefevre C.M."/>
            <person name="Sharp J.A."/>
            <person name="Nicholas K.R."/>
            <person name="Ray D.A."/>
            <person name="Kube M."/>
            <person name="Reinhardt R."/>
            <person name="Pringle T.H."/>
            <person name="Taylor J."/>
            <person name="Jones R.C."/>
            <person name="Nixon B."/>
            <person name="Dacheux J.L."/>
            <person name="Niwa H."/>
            <person name="Sekita Y."/>
            <person name="Huang X."/>
            <person name="Stark A."/>
            <person name="Kheradpour P."/>
            <person name="Kellis M."/>
            <person name="Flicek P."/>
            <person name="Chen Y."/>
            <person name="Webber C."/>
            <person name="Hardison R."/>
            <person name="Nelson J."/>
            <person name="Hallsworth-Pepin K."/>
            <person name="Delehaunty K."/>
            <person name="Markovic C."/>
            <person name="Minx P."/>
            <person name="Feng Y."/>
            <person name="Kremitzki C."/>
            <person name="Mitreva M."/>
            <person name="Glasscock J."/>
            <person name="Wylie T."/>
            <person name="Wohldmann P."/>
            <person name="Thiru P."/>
            <person name="Nhan M.N."/>
            <person name="Pohl C.S."/>
            <person name="Smith S.M."/>
            <person name="Hou S."/>
            <person name="Nefedov M."/>
            <person name="de Jong P.J."/>
            <person name="Renfree M.B."/>
            <person name="Mardis E.R."/>
            <person name="Wilson R.K."/>
        </authorList>
    </citation>
    <scope>NUCLEOTIDE SEQUENCE [LARGE SCALE GENOMIC DNA]</scope>
    <source>
        <strain evidence="4 5">Glennie</strain>
    </source>
</reference>
<reference evidence="4" key="2">
    <citation type="submission" date="2025-08" db="UniProtKB">
        <authorList>
            <consortium name="Ensembl"/>
        </authorList>
    </citation>
    <scope>IDENTIFICATION</scope>
    <source>
        <strain evidence="4">Glennie</strain>
    </source>
</reference>
<dbReference type="AlphaFoldDB" id="A0A6I8NPM6"/>
<keyword evidence="5" id="KW-1185">Reference proteome</keyword>
<protein>
    <recommendedName>
        <fullName evidence="2">Protein FAM136A</fullName>
    </recommendedName>
</protein>